<evidence type="ECO:0000256" key="10">
    <source>
        <dbReference type="ARBA" id="ARBA00023033"/>
    </source>
</evidence>
<dbReference type="InterPro" id="IPR001128">
    <property type="entry name" value="Cyt_P450"/>
</dbReference>
<gene>
    <name evidence="13" type="ORF">Dsin_005018</name>
</gene>
<evidence type="ECO:0000256" key="8">
    <source>
        <dbReference type="ARBA" id="ARBA00023002"/>
    </source>
</evidence>
<dbReference type="PRINTS" id="PR00385">
    <property type="entry name" value="P450"/>
</dbReference>
<comment type="subcellular location">
    <subcellularLocation>
        <location evidence="2">Membrane</location>
    </subcellularLocation>
</comment>
<dbReference type="InterPro" id="IPR036396">
    <property type="entry name" value="Cyt_P450_sf"/>
</dbReference>
<evidence type="ECO:0000256" key="2">
    <source>
        <dbReference type="ARBA" id="ARBA00004370"/>
    </source>
</evidence>
<dbReference type="GO" id="GO:0016705">
    <property type="term" value="F:oxidoreductase activity, acting on paired donors, with incorporation or reduction of molecular oxygen"/>
    <property type="evidence" value="ECO:0007669"/>
    <property type="project" value="InterPro"/>
</dbReference>
<evidence type="ECO:0000256" key="4">
    <source>
        <dbReference type="ARBA" id="ARBA00022617"/>
    </source>
</evidence>
<dbReference type="PANTHER" id="PTHR47947">
    <property type="entry name" value="CYTOCHROME P450 82C3-RELATED"/>
    <property type="match status" value="1"/>
</dbReference>
<dbReference type="Proteomes" id="UP001281410">
    <property type="component" value="Unassembled WGS sequence"/>
</dbReference>
<dbReference type="GO" id="GO:0004497">
    <property type="term" value="F:monooxygenase activity"/>
    <property type="evidence" value="ECO:0007669"/>
    <property type="project" value="UniProtKB-KW"/>
</dbReference>
<name>A0AAE0EEA8_9ROSI</name>
<feature type="transmembrane region" description="Helical" evidence="12">
    <location>
        <begin position="45"/>
        <end position="63"/>
    </location>
</feature>
<evidence type="ECO:0000256" key="12">
    <source>
        <dbReference type="SAM" id="Phobius"/>
    </source>
</evidence>
<evidence type="ECO:0008006" key="15">
    <source>
        <dbReference type="Google" id="ProtNLM"/>
    </source>
</evidence>
<organism evidence="13 14">
    <name type="scientific">Dipteronia sinensis</name>
    <dbReference type="NCBI Taxonomy" id="43782"/>
    <lineage>
        <taxon>Eukaryota</taxon>
        <taxon>Viridiplantae</taxon>
        <taxon>Streptophyta</taxon>
        <taxon>Embryophyta</taxon>
        <taxon>Tracheophyta</taxon>
        <taxon>Spermatophyta</taxon>
        <taxon>Magnoliopsida</taxon>
        <taxon>eudicotyledons</taxon>
        <taxon>Gunneridae</taxon>
        <taxon>Pentapetalae</taxon>
        <taxon>rosids</taxon>
        <taxon>malvids</taxon>
        <taxon>Sapindales</taxon>
        <taxon>Sapindaceae</taxon>
        <taxon>Hippocastanoideae</taxon>
        <taxon>Acereae</taxon>
        <taxon>Dipteronia</taxon>
    </lineage>
</organism>
<keyword evidence="7 12" id="KW-1133">Transmembrane helix</keyword>
<dbReference type="EMBL" id="JANJYJ010000002">
    <property type="protein sequence ID" value="KAK3225156.1"/>
    <property type="molecule type" value="Genomic_DNA"/>
</dbReference>
<accession>A0AAE0EEA8</accession>
<evidence type="ECO:0000256" key="7">
    <source>
        <dbReference type="ARBA" id="ARBA00022989"/>
    </source>
</evidence>
<keyword evidence="14" id="KW-1185">Reference proteome</keyword>
<keyword evidence="4" id="KW-0349">Heme</keyword>
<keyword evidence="9" id="KW-0408">Iron</keyword>
<comment type="similarity">
    <text evidence="3">Belongs to the cytochrome P450 family.</text>
</comment>
<dbReference type="SUPFAM" id="SSF48264">
    <property type="entry name" value="Cytochrome P450"/>
    <property type="match status" value="1"/>
</dbReference>
<protein>
    <recommendedName>
        <fullName evidence="15">Cytochrome P450</fullName>
    </recommendedName>
</protein>
<evidence type="ECO:0000256" key="6">
    <source>
        <dbReference type="ARBA" id="ARBA00022723"/>
    </source>
</evidence>
<sequence>MADKYGPIFTVKMGFYQTSVVSNWKNAKECFSGINDKVFANRPKTLAVVILSYNFSLFGLASYGPYWRQCRKIATVELLSNNRLEKLKHVRETEMETSMKELHNKISSNNKVSVEMKRWFGDITLNVILRIIIGKRWSSTSQEDGWKDELKKFFEMFGENLILAAIDTASVTLTWALTLLLNHRNVLKKLQNELDIHVGSKRKVKELDLKNLVYLQAILKEALRMYPAGPLSVPHESSEDCTISGYHVPVGTRLLVNLWKIHRDPCVWSEPLGGECALGVSFALQVAQLTLASLFHGFDLENPFDEAVDTREGMGMTINKVSPLHVLLSPRLSASVYGGQL</sequence>
<dbReference type="AlphaFoldDB" id="A0AAE0EEA8"/>
<dbReference type="PANTHER" id="PTHR47947:SF26">
    <property type="entry name" value="CYTOCHROME P450"/>
    <property type="match status" value="1"/>
</dbReference>
<dbReference type="GO" id="GO:0005506">
    <property type="term" value="F:iron ion binding"/>
    <property type="evidence" value="ECO:0007669"/>
    <property type="project" value="InterPro"/>
</dbReference>
<comment type="cofactor">
    <cofactor evidence="1">
        <name>heme</name>
        <dbReference type="ChEBI" id="CHEBI:30413"/>
    </cofactor>
</comment>
<dbReference type="GO" id="GO:0020037">
    <property type="term" value="F:heme binding"/>
    <property type="evidence" value="ECO:0007669"/>
    <property type="project" value="InterPro"/>
</dbReference>
<reference evidence="13" key="1">
    <citation type="journal article" date="2023" name="Plant J.">
        <title>Genome sequences and population genomics provide insights into the demographic history, inbreeding, and mutation load of two 'living fossil' tree species of Dipteronia.</title>
        <authorList>
            <person name="Feng Y."/>
            <person name="Comes H.P."/>
            <person name="Chen J."/>
            <person name="Zhu S."/>
            <person name="Lu R."/>
            <person name="Zhang X."/>
            <person name="Li P."/>
            <person name="Qiu J."/>
            <person name="Olsen K.M."/>
            <person name="Qiu Y."/>
        </authorList>
    </citation>
    <scope>NUCLEOTIDE SEQUENCE</scope>
    <source>
        <strain evidence="13">NBL</strain>
    </source>
</reference>
<evidence type="ECO:0000313" key="14">
    <source>
        <dbReference type="Proteomes" id="UP001281410"/>
    </source>
</evidence>
<evidence type="ECO:0000256" key="1">
    <source>
        <dbReference type="ARBA" id="ARBA00001971"/>
    </source>
</evidence>
<keyword evidence="10" id="KW-0503">Monooxygenase</keyword>
<keyword evidence="6" id="KW-0479">Metal-binding</keyword>
<keyword evidence="8" id="KW-0560">Oxidoreductase</keyword>
<evidence type="ECO:0000256" key="9">
    <source>
        <dbReference type="ARBA" id="ARBA00023004"/>
    </source>
</evidence>
<evidence type="ECO:0000256" key="3">
    <source>
        <dbReference type="ARBA" id="ARBA00010617"/>
    </source>
</evidence>
<feature type="transmembrane region" description="Helical" evidence="12">
    <location>
        <begin position="161"/>
        <end position="181"/>
    </location>
</feature>
<dbReference type="Gene3D" id="1.10.630.10">
    <property type="entry name" value="Cytochrome P450"/>
    <property type="match status" value="2"/>
</dbReference>
<dbReference type="Pfam" id="PF00067">
    <property type="entry name" value="p450"/>
    <property type="match status" value="2"/>
</dbReference>
<comment type="caution">
    <text evidence="13">The sequence shown here is derived from an EMBL/GenBank/DDBJ whole genome shotgun (WGS) entry which is preliminary data.</text>
</comment>
<evidence type="ECO:0000256" key="11">
    <source>
        <dbReference type="ARBA" id="ARBA00023136"/>
    </source>
</evidence>
<keyword evidence="11 12" id="KW-0472">Membrane</keyword>
<evidence type="ECO:0000313" key="13">
    <source>
        <dbReference type="EMBL" id="KAK3225156.1"/>
    </source>
</evidence>
<dbReference type="InterPro" id="IPR002401">
    <property type="entry name" value="Cyt_P450_E_grp-I"/>
</dbReference>
<evidence type="ECO:0000256" key="5">
    <source>
        <dbReference type="ARBA" id="ARBA00022692"/>
    </source>
</evidence>
<dbReference type="InterPro" id="IPR050651">
    <property type="entry name" value="Plant_Cytochrome_P450_Monoox"/>
</dbReference>
<proteinExistence type="inferred from homology"/>
<keyword evidence="5 12" id="KW-0812">Transmembrane</keyword>
<dbReference type="PRINTS" id="PR00463">
    <property type="entry name" value="EP450I"/>
</dbReference>